<accession>A0AAN1PHQ1</accession>
<reference evidence="2 3" key="2">
    <citation type="submission" date="2018-08" db="EMBL/GenBank/DDBJ databases">
        <title>Acetobacter oryzifermentans sp. nov., isolated from Korea traditional vinegar and reclassification of Acetobacter pasteurianus subsp. ascendens (Henneberg 1898) as Acetobacter ascendens comb. nov.</title>
        <authorList>
            <person name="Cho G.Y."/>
            <person name="Lee S.H."/>
        </authorList>
    </citation>
    <scope>NUCLEOTIDE SEQUENCE [LARGE SCALE GENOMIC DNA]</scope>
    <source>
        <strain evidence="2 3">SH</strain>
    </source>
</reference>
<feature type="region of interest" description="Disordered" evidence="1">
    <location>
        <begin position="42"/>
        <end position="66"/>
    </location>
</feature>
<organism evidence="2 3">
    <name type="scientific">Acetobacter pomorum</name>
    <dbReference type="NCBI Taxonomy" id="65959"/>
    <lineage>
        <taxon>Bacteria</taxon>
        <taxon>Pseudomonadati</taxon>
        <taxon>Pseudomonadota</taxon>
        <taxon>Alphaproteobacteria</taxon>
        <taxon>Acetobacterales</taxon>
        <taxon>Acetobacteraceae</taxon>
        <taxon>Acetobacter</taxon>
    </lineage>
</organism>
<dbReference type="EMBL" id="CP023189">
    <property type="protein sequence ID" value="AXN00274.1"/>
    <property type="molecule type" value="Genomic_DNA"/>
</dbReference>
<evidence type="ECO:0000313" key="3">
    <source>
        <dbReference type="Proteomes" id="UP000256572"/>
    </source>
</evidence>
<name>A0AAN1PHQ1_9PROT</name>
<dbReference type="AlphaFoldDB" id="A0AAN1PHQ1"/>
<protein>
    <submittedName>
        <fullName evidence="2">Uncharacterized protein</fullName>
    </submittedName>
</protein>
<gene>
    <name evidence="2" type="ORF">CJF59_06815</name>
</gene>
<dbReference type="RefSeq" id="WP_089179067.1">
    <property type="nucleotide sequence ID" value="NZ_CP023189.1"/>
</dbReference>
<evidence type="ECO:0000313" key="2">
    <source>
        <dbReference type="EMBL" id="AXN00274.1"/>
    </source>
</evidence>
<evidence type="ECO:0000256" key="1">
    <source>
        <dbReference type="SAM" id="MobiDB-lite"/>
    </source>
</evidence>
<reference evidence="2 3" key="1">
    <citation type="submission" date="2017-09" db="EMBL/GenBank/DDBJ databases">
        <authorList>
            <person name="Kim K.H."/>
            <person name="Chun B.H."/>
            <person name="Han G.S."/>
            <person name="Hyun S.G."/>
            <person name="Jeon C.O."/>
        </authorList>
    </citation>
    <scope>NUCLEOTIDE SEQUENCE [LARGE SCALE GENOMIC DNA]</scope>
    <source>
        <strain evidence="2 3">SH</strain>
    </source>
</reference>
<proteinExistence type="predicted"/>
<dbReference type="Proteomes" id="UP000256572">
    <property type="component" value="Chromosome"/>
</dbReference>
<sequence>MFNREAVPYLTALGTGLPGQDIPTGLSVLAHIVVIVAIAGSAPHEGPGKSGGREGSEDGQIGLGMPNVGWHGDNPFGWGATDRVRQNIPHLSGSPSLFSDYIEFSRLAA</sequence>